<evidence type="ECO:0000256" key="1">
    <source>
        <dbReference type="SAM" id="Phobius"/>
    </source>
</evidence>
<feature type="transmembrane region" description="Helical" evidence="1">
    <location>
        <begin position="7"/>
        <end position="28"/>
    </location>
</feature>
<dbReference type="RefSeq" id="WP_140869659.1">
    <property type="nucleotide sequence ID" value="NZ_RCZK01000004.1"/>
</dbReference>
<proteinExistence type="predicted"/>
<reference evidence="2 3" key="1">
    <citation type="journal article" date="2019" name="Environ. Microbiol.">
        <title>Species interactions and distinct microbial communities in high Arctic permafrost affected cryosols are associated with the CH4 and CO2 gas fluxes.</title>
        <authorList>
            <person name="Altshuler I."/>
            <person name="Hamel J."/>
            <person name="Turney S."/>
            <person name="Magnuson E."/>
            <person name="Levesque R."/>
            <person name="Greer C."/>
            <person name="Whyte L.G."/>
        </authorList>
    </citation>
    <scope>NUCLEOTIDE SEQUENCE [LARGE SCALE GENOMIC DNA]</scope>
    <source>
        <strain evidence="2 3">S5.1</strain>
    </source>
</reference>
<keyword evidence="1" id="KW-0812">Transmembrane</keyword>
<evidence type="ECO:0000313" key="2">
    <source>
        <dbReference type="EMBL" id="TPG13098.1"/>
    </source>
</evidence>
<evidence type="ECO:0000313" key="3">
    <source>
        <dbReference type="Proteomes" id="UP000318413"/>
    </source>
</evidence>
<comment type="caution">
    <text evidence="2">The sequence shown here is derived from an EMBL/GenBank/DDBJ whole genome shotgun (WGS) entry which is preliminary data.</text>
</comment>
<keyword evidence="1" id="KW-0472">Membrane</keyword>
<sequence>MRVAIELLYILLGLAVTIALTAAAAWSYPLGRAVIWYCGAGAAAATMLMGIGPLRRAWRIDRGAA</sequence>
<dbReference type="Proteomes" id="UP000318413">
    <property type="component" value="Unassembled WGS sequence"/>
</dbReference>
<gene>
    <name evidence="2" type="ORF">EAH84_06720</name>
</gene>
<feature type="transmembrane region" description="Helical" evidence="1">
    <location>
        <begin position="34"/>
        <end position="54"/>
    </location>
</feature>
<dbReference type="AlphaFoldDB" id="A0A502CJJ7"/>
<keyword evidence="3" id="KW-1185">Reference proteome</keyword>
<keyword evidence="1" id="KW-1133">Transmembrane helix</keyword>
<accession>A0A502CJJ7</accession>
<protein>
    <submittedName>
        <fullName evidence="2">Uncharacterized protein</fullName>
    </submittedName>
</protein>
<organism evidence="2 3">
    <name type="scientific">Sphingomonas oligophenolica</name>
    <dbReference type="NCBI Taxonomy" id="301154"/>
    <lineage>
        <taxon>Bacteria</taxon>
        <taxon>Pseudomonadati</taxon>
        <taxon>Pseudomonadota</taxon>
        <taxon>Alphaproteobacteria</taxon>
        <taxon>Sphingomonadales</taxon>
        <taxon>Sphingomonadaceae</taxon>
        <taxon>Sphingomonas</taxon>
    </lineage>
</organism>
<name>A0A502CJJ7_9SPHN</name>
<dbReference type="EMBL" id="RCZK01000004">
    <property type="protein sequence ID" value="TPG13098.1"/>
    <property type="molecule type" value="Genomic_DNA"/>
</dbReference>